<evidence type="ECO:0000313" key="2">
    <source>
        <dbReference type="EMBL" id="JAS07668.1"/>
    </source>
</evidence>
<dbReference type="AlphaFoldDB" id="A0A1B6C2C7"/>
<keyword evidence="1" id="KW-0732">Signal</keyword>
<name>A0A1B6C2C7_9HEMI</name>
<evidence type="ECO:0000256" key="1">
    <source>
        <dbReference type="SAM" id="SignalP"/>
    </source>
</evidence>
<organism evidence="2">
    <name type="scientific">Clastoptera arizonana</name>
    <name type="common">Arizona spittle bug</name>
    <dbReference type="NCBI Taxonomy" id="38151"/>
    <lineage>
        <taxon>Eukaryota</taxon>
        <taxon>Metazoa</taxon>
        <taxon>Ecdysozoa</taxon>
        <taxon>Arthropoda</taxon>
        <taxon>Hexapoda</taxon>
        <taxon>Insecta</taxon>
        <taxon>Pterygota</taxon>
        <taxon>Neoptera</taxon>
        <taxon>Paraneoptera</taxon>
        <taxon>Hemiptera</taxon>
        <taxon>Auchenorrhyncha</taxon>
        <taxon>Cercopoidea</taxon>
        <taxon>Clastopteridae</taxon>
        <taxon>Clastoptera</taxon>
    </lineage>
</organism>
<feature type="signal peptide" evidence="1">
    <location>
        <begin position="1"/>
        <end position="23"/>
    </location>
</feature>
<feature type="non-terminal residue" evidence="2">
    <location>
        <position position="120"/>
    </location>
</feature>
<gene>
    <name evidence="2" type="ORF">g.551</name>
</gene>
<accession>A0A1B6C2C7</accession>
<sequence>MKKEFLVPIILFLIICVPRKNMGEYSWVSKKQLLENVAVIGTTKTYDIYSQANTSSLNTTFPRTNYNMYDNVSFNKSNSELTDKNNTSRNSFFNISQSNQMKSNQKQKFIEDIDLNINKI</sequence>
<feature type="chain" id="PRO_5008580045" evidence="1">
    <location>
        <begin position="24"/>
        <end position="120"/>
    </location>
</feature>
<proteinExistence type="predicted"/>
<protein>
    <submittedName>
        <fullName evidence="2">Uncharacterized protein</fullName>
    </submittedName>
</protein>
<dbReference type="EMBL" id="GEDC01029630">
    <property type="protein sequence ID" value="JAS07668.1"/>
    <property type="molecule type" value="Transcribed_RNA"/>
</dbReference>
<reference evidence="2" key="1">
    <citation type="submission" date="2015-12" db="EMBL/GenBank/DDBJ databases">
        <title>De novo transcriptome assembly of four potential Pierce s Disease insect vectors from Arizona vineyards.</title>
        <authorList>
            <person name="Tassone E.E."/>
        </authorList>
    </citation>
    <scope>NUCLEOTIDE SEQUENCE</scope>
</reference>